<dbReference type="PANTHER" id="PTHR33527">
    <property type="entry name" value="OS07G0274300 PROTEIN"/>
    <property type="match status" value="1"/>
</dbReference>
<keyword evidence="2" id="KW-1185">Reference proteome</keyword>
<evidence type="ECO:0000313" key="1">
    <source>
        <dbReference type="EMBL" id="KAF5198612.1"/>
    </source>
</evidence>
<dbReference type="Proteomes" id="UP000554482">
    <property type="component" value="Unassembled WGS sequence"/>
</dbReference>
<dbReference type="OrthoDB" id="1882251at2759"/>
<evidence type="ECO:0000313" key="2">
    <source>
        <dbReference type="Proteomes" id="UP000554482"/>
    </source>
</evidence>
<dbReference type="PANTHER" id="PTHR33527:SF53">
    <property type="entry name" value="OS10G0561000 PROTEIN"/>
    <property type="match status" value="1"/>
</dbReference>
<comment type="caution">
    <text evidence="1">The sequence shown here is derived from an EMBL/GenBank/DDBJ whole genome shotgun (WGS) entry which is preliminary data.</text>
</comment>
<sequence length="124" mass="13783">AAVHCTTVCSWLLPKDGALNFEVGESSDPAVKKPQKDSCKNAPPLDGNVMFLVFSREDPFSEEELCDRGITYGDVVEEILMEEIDILTQEQPLYARLTFRSQATVDAIIDGNEGMQFVINVKLE</sequence>
<protein>
    <submittedName>
        <fullName evidence="1">Uncharacterized protein</fullName>
    </submittedName>
</protein>
<name>A0A7J6WR80_THATH</name>
<dbReference type="AlphaFoldDB" id="A0A7J6WR80"/>
<organism evidence="1 2">
    <name type="scientific">Thalictrum thalictroides</name>
    <name type="common">Rue-anemone</name>
    <name type="synonym">Anemone thalictroides</name>
    <dbReference type="NCBI Taxonomy" id="46969"/>
    <lineage>
        <taxon>Eukaryota</taxon>
        <taxon>Viridiplantae</taxon>
        <taxon>Streptophyta</taxon>
        <taxon>Embryophyta</taxon>
        <taxon>Tracheophyta</taxon>
        <taxon>Spermatophyta</taxon>
        <taxon>Magnoliopsida</taxon>
        <taxon>Ranunculales</taxon>
        <taxon>Ranunculaceae</taxon>
        <taxon>Thalictroideae</taxon>
        <taxon>Thalictrum</taxon>
    </lineage>
</organism>
<proteinExistence type="predicted"/>
<feature type="non-terminal residue" evidence="1">
    <location>
        <position position="1"/>
    </location>
</feature>
<reference evidence="1 2" key="1">
    <citation type="submission" date="2020-06" db="EMBL/GenBank/DDBJ databases">
        <title>Transcriptomic and genomic resources for Thalictrum thalictroides and T. hernandezii: Facilitating candidate gene discovery in an emerging model plant lineage.</title>
        <authorList>
            <person name="Arias T."/>
            <person name="Riano-Pachon D.M."/>
            <person name="Di Stilio V.S."/>
        </authorList>
    </citation>
    <scope>NUCLEOTIDE SEQUENCE [LARGE SCALE GENOMIC DNA]</scope>
    <source>
        <strain evidence="2">cv. WT478/WT964</strain>
        <tissue evidence="1">Leaves</tissue>
    </source>
</reference>
<accession>A0A7J6WR80</accession>
<gene>
    <name evidence="1" type="ORF">FRX31_011801</name>
</gene>
<dbReference type="EMBL" id="JABWDY010013067">
    <property type="protein sequence ID" value="KAF5198612.1"/>
    <property type="molecule type" value="Genomic_DNA"/>
</dbReference>